<feature type="transmembrane region" description="Helical" evidence="1">
    <location>
        <begin position="7"/>
        <end position="26"/>
    </location>
</feature>
<gene>
    <name evidence="2" type="ORF">M0L20_06855</name>
</gene>
<comment type="caution">
    <text evidence="2">The sequence shown here is derived from an EMBL/GenBank/DDBJ whole genome shotgun (WGS) entry which is preliminary data.</text>
</comment>
<name>A0ABT0HHC3_9BACT</name>
<proteinExistence type="predicted"/>
<sequence>MITVKKRIVTILMVVIWGITVILLFNTTHSKGFFSILFSGIFINVLLAVYYSCLGQRIVSLRDWLSR</sequence>
<dbReference type="Proteomes" id="UP001202180">
    <property type="component" value="Unassembled WGS sequence"/>
</dbReference>
<organism evidence="2 3">
    <name type="scientific">Spirosoma liriopis</name>
    <dbReference type="NCBI Taxonomy" id="2937440"/>
    <lineage>
        <taxon>Bacteria</taxon>
        <taxon>Pseudomonadati</taxon>
        <taxon>Bacteroidota</taxon>
        <taxon>Cytophagia</taxon>
        <taxon>Cytophagales</taxon>
        <taxon>Cytophagaceae</taxon>
        <taxon>Spirosoma</taxon>
    </lineage>
</organism>
<protein>
    <submittedName>
        <fullName evidence="2">Uncharacterized protein</fullName>
    </submittedName>
</protein>
<keyword evidence="3" id="KW-1185">Reference proteome</keyword>
<evidence type="ECO:0000313" key="2">
    <source>
        <dbReference type="EMBL" id="MCK8491567.1"/>
    </source>
</evidence>
<evidence type="ECO:0000313" key="3">
    <source>
        <dbReference type="Proteomes" id="UP001202180"/>
    </source>
</evidence>
<reference evidence="2 3" key="1">
    <citation type="submission" date="2022-04" db="EMBL/GenBank/DDBJ databases">
        <title>Spirosoma sp. strain RP8 genome sequencing and assembly.</title>
        <authorList>
            <person name="Jung Y."/>
        </authorList>
    </citation>
    <scope>NUCLEOTIDE SEQUENCE [LARGE SCALE GENOMIC DNA]</scope>
    <source>
        <strain evidence="2 3">RP8</strain>
    </source>
</reference>
<evidence type="ECO:0000256" key="1">
    <source>
        <dbReference type="SAM" id="Phobius"/>
    </source>
</evidence>
<keyword evidence="1" id="KW-1133">Transmembrane helix</keyword>
<accession>A0ABT0HHC3</accession>
<keyword evidence="1" id="KW-0472">Membrane</keyword>
<dbReference type="RefSeq" id="WP_248476242.1">
    <property type="nucleotide sequence ID" value="NZ_JALPRF010000001.1"/>
</dbReference>
<keyword evidence="1" id="KW-0812">Transmembrane</keyword>
<dbReference type="EMBL" id="JALPRF010000001">
    <property type="protein sequence ID" value="MCK8491567.1"/>
    <property type="molecule type" value="Genomic_DNA"/>
</dbReference>
<feature type="transmembrane region" description="Helical" evidence="1">
    <location>
        <begin position="32"/>
        <end position="53"/>
    </location>
</feature>